<evidence type="ECO:0000313" key="2">
    <source>
        <dbReference type="Proteomes" id="UP000277570"/>
    </source>
</evidence>
<gene>
    <name evidence="1" type="ORF">NCTC10913_02124</name>
</gene>
<organism evidence="1 2">
    <name type="scientific">Clostridium carnis</name>
    <dbReference type="NCBI Taxonomy" id="1530"/>
    <lineage>
        <taxon>Bacteria</taxon>
        <taxon>Bacillati</taxon>
        <taxon>Bacillota</taxon>
        <taxon>Clostridia</taxon>
        <taxon>Eubacteriales</taxon>
        <taxon>Clostridiaceae</taxon>
        <taxon>Clostridium</taxon>
    </lineage>
</organism>
<dbReference type="RefSeq" id="WP_185738715.1">
    <property type="nucleotide sequence ID" value="NZ_UYIN01000008.1"/>
</dbReference>
<sequence>MKAKIRFVKGTKTISIHDGNKYVGSINIKDFNEFINNKEIDIMEFIKY</sequence>
<proteinExistence type="predicted"/>
<reference evidence="1 2" key="1">
    <citation type="submission" date="2018-11" db="EMBL/GenBank/DDBJ databases">
        <authorList>
            <consortium name="Pathogen Informatics"/>
        </authorList>
    </citation>
    <scope>NUCLEOTIDE SEQUENCE [LARGE SCALE GENOMIC DNA]</scope>
    <source>
        <strain evidence="1 2">NCTC10913</strain>
    </source>
</reference>
<dbReference type="EMBL" id="UYIN01000008">
    <property type="protein sequence ID" value="VDG71778.1"/>
    <property type="molecule type" value="Genomic_DNA"/>
</dbReference>
<evidence type="ECO:0000313" key="1">
    <source>
        <dbReference type="EMBL" id="VDG71778.1"/>
    </source>
</evidence>
<comment type="caution">
    <text evidence="1">The sequence shown here is derived from an EMBL/GenBank/DDBJ whole genome shotgun (WGS) entry which is preliminary data.</text>
</comment>
<name>A0ABY6ST94_9CLOT</name>
<keyword evidence="2" id="KW-1185">Reference proteome</keyword>
<protein>
    <submittedName>
        <fullName evidence="1">Uncharacterized protein</fullName>
    </submittedName>
</protein>
<accession>A0ABY6ST94</accession>
<dbReference type="Proteomes" id="UP000277570">
    <property type="component" value="Unassembled WGS sequence"/>
</dbReference>